<name>D2VUV2_NAEGR</name>
<reference evidence="1 2" key="1">
    <citation type="journal article" date="2010" name="Cell">
        <title>The genome of Naegleria gruberi illuminates early eukaryotic versatility.</title>
        <authorList>
            <person name="Fritz-Laylin L.K."/>
            <person name="Prochnik S.E."/>
            <person name="Ginger M.L."/>
            <person name="Dacks J.B."/>
            <person name="Carpenter M.L."/>
            <person name="Field M.C."/>
            <person name="Kuo A."/>
            <person name="Paredez A."/>
            <person name="Chapman J."/>
            <person name="Pham J."/>
            <person name="Shu S."/>
            <person name="Neupane R."/>
            <person name="Cipriano M."/>
            <person name="Mancuso J."/>
            <person name="Tu H."/>
            <person name="Salamov A."/>
            <person name="Lindquist E."/>
            <person name="Shapiro H."/>
            <person name="Lucas S."/>
            <person name="Grigoriev I.V."/>
            <person name="Cande W.Z."/>
            <person name="Fulton C."/>
            <person name="Rokhsar D.S."/>
            <person name="Dawson S.C."/>
        </authorList>
    </citation>
    <scope>NUCLEOTIDE SEQUENCE [LARGE SCALE GENOMIC DNA]</scope>
    <source>
        <strain evidence="1 2">NEG-M</strain>
    </source>
</reference>
<dbReference type="Gene3D" id="2.120.10.30">
    <property type="entry name" value="TolB, C-terminal domain"/>
    <property type="match status" value="1"/>
</dbReference>
<dbReference type="EMBL" id="GG738900">
    <property type="protein sequence ID" value="EFC39328.1"/>
    <property type="molecule type" value="Genomic_DNA"/>
</dbReference>
<keyword evidence="2" id="KW-1185">Reference proteome</keyword>
<sequence length="314" mass="36228">MAQLTEEDSQVIVNLINFDHSPNSLFDQLKIQLRNYKKFVPFSMNFEEVAKITPISNLMCHVKVSPSHHCLCVSDTEDNIKKIKFFELTSLRYLTSFKHLTPVDSLFIEENFDGQHNDAIYFGEFGGMTKYRVKDLLILGENAQFLWKIEKKYRFGMAIREIGNKKQLFRFAGVSRTMDIIDAEEGKIIAEMDFEHIHKVFGIEFITPKRLFISCLDGDCCIFDEETENKWKLFKIIQSVDDIRLKDSAGLTVDYLGKKIFLSNTGRIIIFDFDGDVVGSYKADIKVPCGLDFDKRTGLLYVADQLSNSIKIFK</sequence>
<dbReference type="SUPFAM" id="SSF75011">
    <property type="entry name" value="3-carboxy-cis,cis-mucoante lactonizing enzyme"/>
    <property type="match status" value="1"/>
</dbReference>
<dbReference type="KEGG" id="ngr:NAEGRDRAFT_52433"/>
<dbReference type="RefSeq" id="XP_002672072.1">
    <property type="nucleotide sequence ID" value="XM_002672026.1"/>
</dbReference>
<protein>
    <submittedName>
        <fullName evidence="1">Predicted protein</fullName>
    </submittedName>
</protein>
<accession>D2VUV2</accession>
<dbReference type="Proteomes" id="UP000006671">
    <property type="component" value="Unassembled WGS sequence"/>
</dbReference>
<evidence type="ECO:0000313" key="1">
    <source>
        <dbReference type="EMBL" id="EFC39328.1"/>
    </source>
</evidence>
<dbReference type="InterPro" id="IPR011042">
    <property type="entry name" value="6-blade_b-propeller_TolB-like"/>
</dbReference>
<proteinExistence type="predicted"/>
<dbReference type="GeneID" id="8853528"/>
<evidence type="ECO:0000313" key="2">
    <source>
        <dbReference type="Proteomes" id="UP000006671"/>
    </source>
</evidence>
<dbReference type="AlphaFoldDB" id="D2VUV2"/>
<organism evidence="2">
    <name type="scientific">Naegleria gruberi</name>
    <name type="common">Amoeba</name>
    <dbReference type="NCBI Taxonomy" id="5762"/>
    <lineage>
        <taxon>Eukaryota</taxon>
        <taxon>Discoba</taxon>
        <taxon>Heterolobosea</taxon>
        <taxon>Tetramitia</taxon>
        <taxon>Eutetramitia</taxon>
        <taxon>Vahlkampfiidae</taxon>
        <taxon>Naegleria</taxon>
    </lineage>
</organism>
<gene>
    <name evidence="1" type="ORF">NAEGRDRAFT_52433</name>
</gene>
<dbReference type="InParanoid" id="D2VUV2"/>
<dbReference type="VEuPathDB" id="AmoebaDB:NAEGRDRAFT_52433"/>
<dbReference type="OrthoDB" id="273823at2759"/>